<gene>
    <name evidence="1" type="ORF">NCTC10132_00054</name>
</gene>
<keyword evidence="2" id="KW-1185">Reference proteome</keyword>
<accession>A0A3B0PTC4</accession>
<reference evidence="2" key="1">
    <citation type="submission" date="2018-06" db="EMBL/GenBank/DDBJ databases">
        <authorList>
            <consortium name="Pathogen Informatics"/>
        </authorList>
    </citation>
    <scope>NUCLEOTIDE SEQUENCE [LARGE SCALE GENOMIC DNA]</scope>
    <source>
        <strain evidence="2">NCTC10132</strain>
    </source>
</reference>
<protein>
    <submittedName>
        <fullName evidence="1">Uncharacterized protein</fullName>
    </submittedName>
</protein>
<dbReference type="AlphaFoldDB" id="A0A3B0PTC4"/>
<proteinExistence type="predicted"/>
<dbReference type="KEGG" id="medw:NCTC10132_00054"/>
<name>A0A3B0PTC4_9BACT</name>
<organism evidence="1 2">
    <name type="scientific">Mycoplasmopsis edwardii</name>
    <dbReference type="NCBI Taxonomy" id="53558"/>
    <lineage>
        <taxon>Bacteria</taxon>
        <taxon>Bacillati</taxon>
        <taxon>Mycoplasmatota</taxon>
        <taxon>Mycoplasmoidales</taxon>
        <taxon>Metamycoplasmataceae</taxon>
        <taxon>Mycoplasmopsis</taxon>
    </lineage>
</organism>
<dbReference type="SUPFAM" id="SSF51445">
    <property type="entry name" value="(Trans)glycosidases"/>
    <property type="match status" value="1"/>
</dbReference>
<dbReference type="Gene3D" id="3.20.20.80">
    <property type="entry name" value="Glycosidases"/>
    <property type="match status" value="1"/>
</dbReference>
<dbReference type="EMBL" id="LS991951">
    <property type="protein sequence ID" value="SYV96724.1"/>
    <property type="molecule type" value="Genomic_DNA"/>
</dbReference>
<dbReference type="InterPro" id="IPR017853">
    <property type="entry name" value="GH"/>
</dbReference>
<evidence type="ECO:0000313" key="1">
    <source>
        <dbReference type="EMBL" id="SYV96724.1"/>
    </source>
</evidence>
<sequence>MMQLLALPGTPLVYYGNELMYYGTREYGDPSLREPMKW</sequence>
<evidence type="ECO:0000313" key="2">
    <source>
        <dbReference type="Proteomes" id="UP000257559"/>
    </source>
</evidence>
<dbReference type="Proteomes" id="UP000257559">
    <property type="component" value="Chromosome"/>
</dbReference>
<feature type="non-terminal residue" evidence="1">
    <location>
        <position position="38"/>
    </location>
</feature>